<dbReference type="EMBL" id="JAPDGR010000567">
    <property type="protein sequence ID" value="KAJ2989098.1"/>
    <property type="molecule type" value="Genomic_DNA"/>
</dbReference>
<gene>
    <name evidence="1" type="ORF">NUW58_g3640</name>
</gene>
<evidence type="ECO:0000313" key="2">
    <source>
        <dbReference type="Proteomes" id="UP001143856"/>
    </source>
</evidence>
<organism evidence="1 2">
    <name type="scientific">Xylaria curta</name>
    <dbReference type="NCBI Taxonomy" id="42375"/>
    <lineage>
        <taxon>Eukaryota</taxon>
        <taxon>Fungi</taxon>
        <taxon>Dikarya</taxon>
        <taxon>Ascomycota</taxon>
        <taxon>Pezizomycotina</taxon>
        <taxon>Sordariomycetes</taxon>
        <taxon>Xylariomycetidae</taxon>
        <taxon>Xylariales</taxon>
        <taxon>Xylariaceae</taxon>
        <taxon>Xylaria</taxon>
    </lineage>
</organism>
<sequence length="618" mass="67080">MGDIAPSTNSGGDDAPGLSRQGTIPGDEQPTNLQGNSPPNAAAFQGQYQQMYAPPSNLFAGQLEMPASSRQGPYDMNAMVNALPQAGYRQPYGSVQQYQRYTPNMVPQMPQYPGHPHVSQLANQQYYLPHQPIPQLFNSHMPSTAQQHQQHPIGPQRGNIYYPNSGILNQSQASVSGYFYSPPNHFPAHNLSIPSHAAPLPYYVPDGSSGEFKGPPLIQRDSNLGVSRGFVTSANLIENRPNNTVRGPPRKPRQSGHAIWIGNLPPQTDLMSLVHHVCKETAGLESLFLISKSNCAFANFKNETSCVTAQQKLHDSKFQSVRLVSRLRKSTVEGTSGQTAPTGPAATVSPSVQSISSDLTPLASPSNALSPKEDGAEAKNDIITDGARRTDKFFILKSLTVEDLELSIRNGVWATQSHNEETLNGAFVASDNVYLIFSANKSGEYFGYARMISAINNDPAAAIEFAPKAQTTNDADLPKAIPTEATETCPRGRIIDDSARGTIFWEVDPEEIDGASDIASEDSESAKSIHDGDGGSNAWGKPFQLEWLSTTRLPFYKTRGLRNPWNSNREVKIARDGTELEPTIGRKLIGLFNRAQSPVPLGTIGIVPGYPPHALPLF</sequence>
<protein>
    <submittedName>
        <fullName evidence="1">Uncharacterized protein</fullName>
    </submittedName>
</protein>
<accession>A0ACC1PBJ2</accession>
<name>A0ACC1PBJ2_9PEZI</name>
<comment type="caution">
    <text evidence="1">The sequence shown here is derived from an EMBL/GenBank/DDBJ whole genome shotgun (WGS) entry which is preliminary data.</text>
</comment>
<dbReference type="Proteomes" id="UP001143856">
    <property type="component" value="Unassembled WGS sequence"/>
</dbReference>
<proteinExistence type="predicted"/>
<evidence type="ECO:0000313" key="1">
    <source>
        <dbReference type="EMBL" id="KAJ2989098.1"/>
    </source>
</evidence>
<keyword evidence="2" id="KW-1185">Reference proteome</keyword>
<reference evidence="1" key="1">
    <citation type="submission" date="2022-10" db="EMBL/GenBank/DDBJ databases">
        <title>Genome Sequence of Xylaria curta.</title>
        <authorList>
            <person name="Buettner E."/>
        </authorList>
    </citation>
    <scope>NUCLEOTIDE SEQUENCE</scope>
    <source>
        <strain evidence="1">Babe10</strain>
    </source>
</reference>